<dbReference type="AlphaFoldDB" id="A6P0L3"/>
<dbReference type="InterPro" id="IPR002305">
    <property type="entry name" value="aa-tRNA-synth_Ic"/>
</dbReference>
<evidence type="ECO:0000313" key="11">
    <source>
        <dbReference type="Proteomes" id="UP000003639"/>
    </source>
</evidence>
<dbReference type="NCBIfam" id="TIGR00233">
    <property type="entry name" value="trpS"/>
    <property type="match status" value="1"/>
</dbReference>
<dbReference type="SUPFAM" id="SSF52374">
    <property type="entry name" value="Nucleotidylyl transferase"/>
    <property type="match status" value="1"/>
</dbReference>
<evidence type="ECO:0000256" key="8">
    <source>
        <dbReference type="HAMAP-Rule" id="MF_00140"/>
    </source>
</evidence>
<organism evidence="10 11">
    <name type="scientific">Pseudoflavonifractor capillosus ATCC 29799</name>
    <dbReference type="NCBI Taxonomy" id="411467"/>
    <lineage>
        <taxon>Bacteria</taxon>
        <taxon>Bacillati</taxon>
        <taxon>Bacillota</taxon>
        <taxon>Clostridia</taxon>
        <taxon>Eubacteriales</taxon>
        <taxon>Oscillospiraceae</taxon>
        <taxon>Pseudoflavonifractor</taxon>
    </lineage>
</organism>
<dbReference type="PANTHER" id="PTHR43766:SF1">
    <property type="entry name" value="TRYPTOPHAN--TRNA LIGASE, MITOCHONDRIAL"/>
    <property type="match status" value="1"/>
</dbReference>
<dbReference type="InterPro" id="IPR050203">
    <property type="entry name" value="Trp-tRNA_synthetase"/>
</dbReference>
<feature type="binding site" evidence="8">
    <location>
        <begin position="47"/>
        <end position="48"/>
    </location>
    <ligand>
        <name>ATP</name>
        <dbReference type="ChEBI" id="CHEBI:30616"/>
    </ligand>
</feature>
<evidence type="ECO:0000256" key="9">
    <source>
        <dbReference type="RuleBase" id="RU363036"/>
    </source>
</evidence>
<feature type="binding site" evidence="8">
    <location>
        <begin position="175"/>
        <end position="177"/>
    </location>
    <ligand>
        <name>ATP</name>
        <dbReference type="ChEBI" id="CHEBI:30616"/>
    </ligand>
</feature>
<comment type="catalytic activity">
    <reaction evidence="7 8">
        <text>tRNA(Trp) + L-tryptophan + ATP = L-tryptophyl-tRNA(Trp) + AMP + diphosphate + H(+)</text>
        <dbReference type="Rhea" id="RHEA:24080"/>
        <dbReference type="Rhea" id="RHEA-COMP:9671"/>
        <dbReference type="Rhea" id="RHEA-COMP:9705"/>
        <dbReference type="ChEBI" id="CHEBI:15378"/>
        <dbReference type="ChEBI" id="CHEBI:30616"/>
        <dbReference type="ChEBI" id="CHEBI:33019"/>
        <dbReference type="ChEBI" id="CHEBI:57912"/>
        <dbReference type="ChEBI" id="CHEBI:78442"/>
        <dbReference type="ChEBI" id="CHEBI:78535"/>
        <dbReference type="ChEBI" id="CHEBI:456215"/>
        <dbReference type="EC" id="6.1.1.2"/>
    </reaction>
</comment>
<dbReference type="Gene3D" id="3.40.50.620">
    <property type="entry name" value="HUPs"/>
    <property type="match status" value="1"/>
</dbReference>
<dbReference type="Pfam" id="PF00579">
    <property type="entry name" value="tRNA-synt_1b"/>
    <property type="match status" value="1"/>
</dbReference>
<keyword evidence="4 8" id="KW-0067">ATP-binding</keyword>
<dbReference type="GO" id="GO:0004830">
    <property type="term" value="F:tryptophan-tRNA ligase activity"/>
    <property type="evidence" value="ECO:0007669"/>
    <property type="project" value="UniProtKB-UniRule"/>
</dbReference>
<evidence type="ECO:0000256" key="4">
    <source>
        <dbReference type="ARBA" id="ARBA00022840"/>
    </source>
</evidence>
<dbReference type="FunFam" id="1.10.240.10:FF:000002">
    <property type="entry name" value="Tryptophan--tRNA ligase"/>
    <property type="match status" value="1"/>
</dbReference>
<comment type="caution">
    <text evidence="10">The sequence shown here is derived from an EMBL/GenBank/DDBJ whole genome shotgun (WGS) entry which is preliminary data.</text>
</comment>
<sequence length="359" mass="41125">MINWYVNMRPERGKKPPEAQSRCKTEMETTKKVMLSGIQPSGDLHLGNYLGAIKNWGARADEFDCYYFMADMHTITVRQTPADLRRRTLEQLAQYIACGLDPEKNTLFVQSHVHQHAELAWVLSCYTMFGELSRMTQFKDKSAKHADNINAGLFTYPCLMAADILLYQPDFVPVGEDQKQHVELTRNIAQRFNHVYGDVLKMPEPYIPKMGARVMSLNQPDTKMSKSIPEGCVFLMEKPEDIMRKFKRAITDSDTEHCVRYDRENKPGVANLMSIYSAVTGKTFEEIEAEFDGKGYGAFKPVVGEAVVEMLRPIQEETRRLLSDKAYLENVYRAGAEKASYVAEKTLRKVYKKVGFLQR</sequence>
<dbReference type="PROSITE" id="PS00178">
    <property type="entry name" value="AA_TRNA_LIGASE_I"/>
    <property type="match status" value="1"/>
</dbReference>
<feature type="short sequence motif" description="'HIGH' region" evidence="8">
    <location>
        <begin position="40"/>
        <end position="48"/>
    </location>
</feature>
<dbReference type="STRING" id="411467.BACCAP_04024"/>
<dbReference type="GO" id="GO:0006436">
    <property type="term" value="P:tryptophanyl-tRNA aminoacylation"/>
    <property type="evidence" value="ECO:0007669"/>
    <property type="project" value="UniProtKB-UniRule"/>
</dbReference>
<dbReference type="InterPro" id="IPR002306">
    <property type="entry name" value="Trp-tRNA-ligase"/>
</dbReference>
<dbReference type="CDD" id="cd00806">
    <property type="entry name" value="TrpRS_core"/>
    <property type="match status" value="1"/>
</dbReference>
<dbReference type="EC" id="6.1.1.2" evidence="8"/>
<reference evidence="10 11" key="1">
    <citation type="submission" date="2007-04" db="EMBL/GenBank/DDBJ databases">
        <authorList>
            <person name="Fulton L."/>
            <person name="Clifton S."/>
            <person name="Fulton B."/>
            <person name="Xu J."/>
            <person name="Minx P."/>
            <person name="Pepin K.H."/>
            <person name="Johnson M."/>
            <person name="Thiruvilangam P."/>
            <person name="Bhonagiri V."/>
            <person name="Nash W.E."/>
            <person name="Mardis E.R."/>
            <person name="Wilson R.K."/>
        </authorList>
    </citation>
    <scope>NUCLEOTIDE SEQUENCE [LARGE SCALE GENOMIC DNA]</scope>
    <source>
        <strain evidence="10 11">ATCC 29799</strain>
    </source>
</reference>
<keyword evidence="5 8" id="KW-0648">Protein biosynthesis</keyword>
<gene>
    <name evidence="8 10" type="primary">trpS</name>
    <name evidence="10" type="ORF">BACCAP_04024</name>
</gene>
<keyword evidence="3 8" id="KW-0547">Nucleotide-binding</keyword>
<keyword evidence="2 8" id="KW-0436">Ligase</keyword>
<dbReference type="EMBL" id="AAXG02000042">
    <property type="protein sequence ID" value="EDM98145.1"/>
    <property type="molecule type" value="Genomic_DNA"/>
</dbReference>
<dbReference type="HAMAP" id="MF_00140_B">
    <property type="entry name" value="Trp_tRNA_synth_B"/>
    <property type="match status" value="1"/>
</dbReference>
<dbReference type="GO" id="GO:0005524">
    <property type="term" value="F:ATP binding"/>
    <property type="evidence" value="ECO:0007669"/>
    <property type="project" value="UniProtKB-UniRule"/>
</dbReference>
<feature type="binding site" evidence="8">
    <location>
        <begin position="39"/>
        <end position="41"/>
    </location>
    <ligand>
        <name>ATP</name>
        <dbReference type="ChEBI" id="CHEBI:30616"/>
    </ligand>
</feature>
<keyword evidence="6 8" id="KW-0030">Aminoacyl-tRNA synthetase</keyword>
<feature type="short sequence motif" description="'KMSKS' region" evidence="8">
    <location>
        <begin position="223"/>
        <end position="227"/>
    </location>
</feature>
<comment type="function">
    <text evidence="8">Catalyzes the attachment of tryptophan to tRNA(Trp).</text>
</comment>
<comment type="subunit">
    <text evidence="8">Homodimer.</text>
</comment>
<dbReference type="PANTHER" id="PTHR43766">
    <property type="entry name" value="TRYPTOPHAN--TRNA LIGASE, MITOCHONDRIAL"/>
    <property type="match status" value="1"/>
</dbReference>
<feature type="binding site" evidence="8">
    <location>
        <position position="163"/>
    </location>
    <ligand>
        <name>L-tryptophan</name>
        <dbReference type="ChEBI" id="CHEBI:57912"/>
    </ligand>
</feature>
<dbReference type="InterPro" id="IPR014729">
    <property type="entry name" value="Rossmann-like_a/b/a_fold"/>
</dbReference>
<protein>
    <recommendedName>
        <fullName evidence="8">Tryptophan--tRNA ligase</fullName>
        <ecNumber evidence="8">6.1.1.2</ecNumber>
    </recommendedName>
    <alternativeName>
        <fullName evidence="8">Tryptophanyl-tRNA synthetase</fullName>
        <shortName evidence="8">TrpRS</shortName>
    </alternativeName>
</protein>
<comment type="subcellular location">
    <subcellularLocation>
        <location evidence="8">Cytoplasm</location>
    </subcellularLocation>
</comment>
<evidence type="ECO:0000256" key="7">
    <source>
        <dbReference type="ARBA" id="ARBA00049929"/>
    </source>
</evidence>
<evidence type="ECO:0000256" key="1">
    <source>
        <dbReference type="ARBA" id="ARBA00005594"/>
    </source>
</evidence>
<dbReference type="eggNOG" id="COG0180">
    <property type="taxonomic scope" value="Bacteria"/>
</dbReference>
<dbReference type="Gene3D" id="1.10.240.10">
    <property type="entry name" value="Tyrosyl-Transfer RNA Synthetase"/>
    <property type="match status" value="1"/>
</dbReference>
<feature type="binding site" evidence="8">
    <location>
        <begin position="223"/>
        <end position="227"/>
    </location>
    <ligand>
        <name>ATP</name>
        <dbReference type="ChEBI" id="CHEBI:30616"/>
    </ligand>
</feature>
<evidence type="ECO:0000256" key="2">
    <source>
        <dbReference type="ARBA" id="ARBA00022598"/>
    </source>
</evidence>
<comment type="similarity">
    <text evidence="1 8 9">Belongs to the class-I aminoacyl-tRNA synthetase family.</text>
</comment>
<evidence type="ECO:0000256" key="3">
    <source>
        <dbReference type="ARBA" id="ARBA00022741"/>
    </source>
</evidence>
<evidence type="ECO:0000256" key="5">
    <source>
        <dbReference type="ARBA" id="ARBA00022917"/>
    </source>
</evidence>
<name>A6P0L3_9FIRM</name>
<evidence type="ECO:0000256" key="6">
    <source>
        <dbReference type="ARBA" id="ARBA00023146"/>
    </source>
</evidence>
<proteinExistence type="inferred from homology"/>
<dbReference type="PRINTS" id="PR01039">
    <property type="entry name" value="TRNASYNTHTRP"/>
</dbReference>
<dbReference type="InterPro" id="IPR024109">
    <property type="entry name" value="Trp-tRNA-ligase_bac-type"/>
</dbReference>
<dbReference type="InterPro" id="IPR001412">
    <property type="entry name" value="aa-tRNA-synth_I_CS"/>
</dbReference>
<reference evidence="10 11" key="2">
    <citation type="submission" date="2007-06" db="EMBL/GenBank/DDBJ databases">
        <title>Draft genome sequence of Pseudoflavonifractor capillosus ATCC 29799.</title>
        <authorList>
            <person name="Sudarsanam P."/>
            <person name="Ley R."/>
            <person name="Guruge J."/>
            <person name="Turnbaugh P.J."/>
            <person name="Mahowald M."/>
            <person name="Liep D."/>
            <person name="Gordon J."/>
        </authorList>
    </citation>
    <scope>NUCLEOTIDE SEQUENCE [LARGE SCALE GENOMIC DNA]</scope>
    <source>
        <strain evidence="10 11">ATCC 29799</strain>
    </source>
</reference>
<keyword evidence="11" id="KW-1185">Reference proteome</keyword>
<feature type="binding site" evidence="8">
    <location>
        <position position="214"/>
    </location>
    <ligand>
        <name>ATP</name>
        <dbReference type="ChEBI" id="CHEBI:30616"/>
    </ligand>
</feature>
<dbReference type="GO" id="GO:0005829">
    <property type="term" value="C:cytosol"/>
    <property type="evidence" value="ECO:0007669"/>
    <property type="project" value="TreeGrafter"/>
</dbReference>
<keyword evidence="8" id="KW-0963">Cytoplasm</keyword>
<dbReference type="Proteomes" id="UP000003639">
    <property type="component" value="Unassembled WGS sequence"/>
</dbReference>
<evidence type="ECO:0000313" key="10">
    <source>
        <dbReference type="EMBL" id="EDM98145.1"/>
    </source>
</evidence>
<accession>A6P0L3</accession>